<dbReference type="Proteomes" id="UP000547510">
    <property type="component" value="Unassembled WGS sequence"/>
</dbReference>
<name>A0A841CLX8_9PSEU</name>
<reference evidence="2 3" key="1">
    <citation type="submission" date="2020-08" db="EMBL/GenBank/DDBJ databases">
        <title>Genomic Encyclopedia of Type Strains, Phase III (KMG-III): the genomes of soil and plant-associated and newly described type strains.</title>
        <authorList>
            <person name="Whitman W."/>
        </authorList>
    </citation>
    <scope>NUCLEOTIDE SEQUENCE [LARGE SCALE GENOMIC DNA]</scope>
    <source>
        <strain evidence="2 3">CECT 8640</strain>
    </source>
</reference>
<sequence>MGRTWLLTAGALVCALLGGCGASDRPGLDQDGDLGSIGTATGEAGAREAARAYLDAWSSGNSTVACGLLTAAKAREFGAKLGDGTCPAAFAGIRDRMSESARKSYADVQIAEVKVNDRADGGQSAVVRLSQKLDGPLNGDDDFSWRYESGRWLTKEDPEG</sequence>
<dbReference type="AlphaFoldDB" id="A0A841CLX8"/>
<comment type="caution">
    <text evidence="2">The sequence shown here is derived from an EMBL/GenBank/DDBJ whole genome shotgun (WGS) entry which is preliminary data.</text>
</comment>
<gene>
    <name evidence="2" type="ORF">FHS29_005179</name>
</gene>
<keyword evidence="1" id="KW-0732">Signal</keyword>
<dbReference type="PROSITE" id="PS51257">
    <property type="entry name" value="PROKAR_LIPOPROTEIN"/>
    <property type="match status" value="1"/>
</dbReference>
<dbReference type="RefSeq" id="WP_184694627.1">
    <property type="nucleotide sequence ID" value="NZ_JACHJN010000008.1"/>
</dbReference>
<proteinExistence type="predicted"/>
<feature type="signal peptide" evidence="1">
    <location>
        <begin position="1"/>
        <end position="22"/>
    </location>
</feature>
<evidence type="ECO:0000256" key="1">
    <source>
        <dbReference type="SAM" id="SignalP"/>
    </source>
</evidence>
<feature type="chain" id="PRO_5039116589" description="Lipoprotein" evidence="1">
    <location>
        <begin position="23"/>
        <end position="160"/>
    </location>
</feature>
<dbReference type="EMBL" id="JACHJN010000008">
    <property type="protein sequence ID" value="MBB5958571.1"/>
    <property type="molecule type" value="Genomic_DNA"/>
</dbReference>
<evidence type="ECO:0000313" key="3">
    <source>
        <dbReference type="Proteomes" id="UP000547510"/>
    </source>
</evidence>
<keyword evidence="3" id="KW-1185">Reference proteome</keyword>
<evidence type="ECO:0000313" key="2">
    <source>
        <dbReference type="EMBL" id="MBB5958571.1"/>
    </source>
</evidence>
<evidence type="ECO:0008006" key="4">
    <source>
        <dbReference type="Google" id="ProtNLM"/>
    </source>
</evidence>
<protein>
    <recommendedName>
        <fullName evidence="4">Lipoprotein</fullName>
    </recommendedName>
</protein>
<organism evidence="2 3">
    <name type="scientific">Saccharothrix tamanrassetensis</name>
    <dbReference type="NCBI Taxonomy" id="1051531"/>
    <lineage>
        <taxon>Bacteria</taxon>
        <taxon>Bacillati</taxon>
        <taxon>Actinomycetota</taxon>
        <taxon>Actinomycetes</taxon>
        <taxon>Pseudonocardiales</taxon>
        <taxon>Pseudonocardiaceae</taxon>
        <taxon>Saccharothrix</taxon>
    </lineage>
</organism>
<accession>A0A841CLX8</accession>